<keyword evidence="3" id="KW-1185">Reference proteome</keyword>
<evidence type="ECO:0000313" key="3">
    <source>
        <dbReference type="Proteomes" id="UP000644020"/>
    </source>
</evidence>
<dbReference type="EMBL" id="BMUL01000014">
    <property type="protein sequence ID" value="GHA99768.1"/>
    <property type="molecule type" value="Genomic_DNA"/>
</dbReference>
<sequence length="389" mass="41229">MDVFICAGCGARLTCPVERVALPVEIRYRGGHHWMPPLMAPGTYAVDPEPSGLPWRSWEDAGEAGAAAAGVHAPVWTLSLGARNRIVLSPGDTRGTRLLPERSGDSCLGVVGGDAPNLVCAACGLGVGSREDDCGVWNTVRYEPHAVVRHPLGRPAPPPEPVRPTPPLDPDGGWNVRWQAAAGTALAHLLAASGGTAPDLPEGPLTAFLGRDLARLLPPGPPALRVALAGPGLPAGDADLVLVPLHPRTGRPWSPPGGAVPVGLPADVWAHLGRFFRIRPGSRALARTLAALSSVDMAPPCLPPPPCERTHQTPLPDLARSERNALALPPETSPMPVSGRPPAGVLRDDYPLPDRPLQRFHPDRGTLRHVLARLPEVREPWLRALYDRL</sequence>
<reference evidence="2" key="2">
    <citation type="submission" date="2020-09" db="EMBL/GenBank/DDBJ databases">
        <authorList>
            <person name="Sun Q."/>
            <person name="Ohkuma M."/>
        </authorList>
    </citation>
    <scope>NUCLEOTIDE SEQUENCE</scope>
    <source>
        <strain evidence="2">JCM 4518</strain>
    </source>
</reference>
<name>A0A918TAL3_9ACTN</name>
<protein>
    <submittedName>
        <fullName evidence="2">Uncharacterized protein</fullName>
    </submittedName>
</protein>
<feature type="compositionally biased region" description="Basic and acidic residues" evidence="1">
    <location>
        <begin position="346"/>
        <end position="359"/>
    </location>
</feature>
<dbReference type="RefSeq" id="WP_189981022.1">
    <property type="nucleotide sequence ID" value="NZ_BMUL01000014.1"/>
</dbReference>
<proteinExistence type="predicted"/>
<reference evidence="2" key="1">
    <citation type="journal article" date="2014" name="Int. J. Syst. Evol. Microbiol.">
        <title>Complete genome sequence of Corynebacterium casei LMG S-19264T (=DSM 44701T), isolated from a smear-ripened cheese.</title>
        <authorList>
            <consortium name="US DOE Joint Genome Institute (JGI-PGF)"/>
            <person name="Walter F."/>
            <person name="Albersmeier A."/>
            <person name="Kalinowski J."/>
            <person name="Ruckert C."/>
        </authorList>
    </citation>
    <scope>NUCLEOTIDE SEQUENCE</scope>
    <source>
        <strain evidence="2">JCM 4518</strain>
    </source>
</reference>
<evidence type="ECO:0000313" key="2">
    <source>
        <dbReference type="EMBL" id="GHA99768.1"/>
    </source>
</evidence>
<dbReference type="AlphaFoldDB" id="A0A918TAL3"/>
<comment type="caution">
    <text evidence="2">The sequence shown here is derived from an EMBL/GenBank/DDBJ whole genome shotgun (WGS) entry which is preliminary data.</text>
</comment>
<evidence type="ECO:0000256" key="1">
    <source>
        <dbReference type="SAM" id="MobiDB-lite"/>
    </source>
</evidence>
<dbReference type="Proteomes" id="UP000644020">
    <property type="component" value="Unassembled WGS sequence"/>
</dbReference>
<accession>A0A918TAL3</accession>
<organism evidence="2 3">
    <name type="scientific">Streptomyces termitum</name>
    <dbReference type="NCBI Taxonomy" id="67368"/>
    <lineage>
        <taxon>Bacteria</taxon>
        <taxon>Bacillati</taxon>
        <taxon>Actinomycetota</taxon>
        <taxon>Actinomycetes</taxon>
        <taxon>Kitasatosporales</taxon>
        <taxon>Streptomycetaceae</taxon>
        <taxon>Streptomyces</taxon>
    </lineage>
</organism>
<gene>
    <name evidence="2" type="ORF">GCM10010305_48920</name>
</gene>
<feature type="region of interest" description="Disordered" evidence="1">
    <location>
        <begin position="327"/>
        <end position="359"/>
    </location>
</feature>